<evidence type="ECO:0000259" key="6">
    <source>
        <dbReference type="PROSITE" id="PS50850"/>
    </source>
</evidence>
<feature type="transmembrane region" description="Helical" evidence="5">
    <location>
        <begin position="112"/>
        <end position="132"/>
    </location>
</feature>
<evidence type="ECO:0000313" key="8">
    <source>
        <dbReference type="Proteomes" id="UP000198878"/>
    </source>
</evidence>
<name>A0A1H5RKC3_9PSEU</name>
<keyword evidence="4 5" id="KW-0472">Membrane</keyword>
<feature type="transmembrane region" description="Helical" evidence="5">
    <location>
        <begin position="153"/>
        <end position="174"/>
    </location>
</feature>
<evidence type="ECO:0000256" key="2">
    <source>
        <dbReference type="ARBA" id="ARBA00022692"/>
    </source>
</evidence>
<dbReference type="AlphaFoldDB" id="A0A1H5RKC3"/>
<feature type="transmembrane region" description="Helical" evidence="5">
    <location>
        <begin position="57"/>
        <end position="81"/>
    </location>
</feature>
<accession>A0A1H5RKC3</accession>
<keyword evidence="8" id="KW-1185">Reference proteome</keyword>
<dbReference type="CDD" id="cd17316">
    <property type="entry name" value="MFS_SV2_like"/>
    <property type="match status" value="1"/>
</dbReference>
<feature type="transmembrane region" description="Helical" evidence="5">
    <location>
        <begin position="344"/>
        <end position="367"/>
    </location>
</feature>
<feature type="transmembrane region" description="Helical" evidence="5">
    <location>
        <begin position="307"/>
        <end position="332"/>
    </location>
</feature>
<evidence type="ECO:0000256" key="1">
    <source>
        <dbReference type="ARBA" id="ARBA00004651"/>
    </source>
</evidence>
<feature type="transmembrane region" description="Helical" evidence="5">
    <location>
        <begin position="405"/>
        <end position="424"/>
    </location>
</feature>
<evidence type="ECO:0000256" key="5">
    <source>
        <dbReference type="SAM" id="Phobius"/>
    </source>
</evidence>
<evidence type="ECO:0000256" key="3">
    <source>
        <dbReference type="ARBA" id="ARBA00022989"/>
    </source>
</evidence>
<feature type="transmembrane region" description="Helical" evidence="5">
    <location>
        <begin position="88"/>
        <end position="106"/>
    </location>
</feature>
<dbReference type="InterPro" id="IPR020846">
    <property type="entry name" value="MFS_dom"/>
</dbReference>
<dbReference type="Gene3D" id="1.20.1250.20">
    <property type="entry name" value="MFS general substrate transporter like domains"/>
    <property type="match status" value="2"/>
</dbReference>
<protein>
    <submittedName>
        <fullName evidence="7">MFS transporter, SHS family, lactate transporter</fullName>
    </submittedName>
</protein>
<reference evidence="8" key="1">
    <citation type="submission" date="2016-10" db="EMBL/GenBank/DDBJ databases">
        <authorList>
            <person name="Varghese N."/>
            <person name="Submissions S."/>
        </authorList>
    </citation>
    <scope>NUCLEOTIDE SEQUENCE [LARGE SCALE GENOMIC DNA]</scope>
    <source>
        <strain evidence="8">DSM 44654</strain>
    </source>
</reference>
<dbReference type="InterPro" id="IPR036259">
    <property type="entry name" value="MFS_trans_sf"/>
</dbReference>
<evidence type="ECO:0000256" key="4">
    <source>
        <dbReference type="ARBA" id="ARBA00023136"/>
    </source>
</evidence>
<dbReference type="InterPro" id="IPR011701">
    <property type="entry name" value="MFS"/>
</dbReference>
<dbReference type="GO" id="GO:0005886">
    <property type="term" value="C:plasma membrane"/>
    <property type="evidence" value="ECO:0007669"/>
    <property type="project" value="UniProtKB-SubCell"/>
</dbReference>
<evidence type="ECO:0000313" key="7">
    <source>
        <dbReference type="EMBL" id="SEF37957.1"/>
    </source>
</evidence>
<feature type="transmembrane region" description="Helical" evidence="5">
    <location>
        <begin position="233"/>
        <end position="255"/>
    </location>
</feature>
<feature type="domain" description="Major facilitator superfamily (MFS) profile" evidence="6">
    <location>
        <begin position="23"/>
        <end position="428"/>
    </location>
</feature>
<dbReference type="STRING" id="218821.SAMN05421837_11723"/>
<dbReference type="OrthoDB" id="9784658at2"/>
<dbReference type="RefSeq" id="WP_086679803.1">
    <property type="nucleotide sequence ID" value="NZ_FNUJ01000017.1"/>
</dbReference>
<dbReference type="PANTHER" id="PTHR23508">
    <property type="entry name" value="CARBOXYLIC ACID TRANSPORTER PROTEIN HOMOLOG"/>
    <property type="match status" value="1"/>
</dbReference>
<dbReference type="PROSITE" id="PS50850">
    <property type="entry name" value="MFS"/>
    <property type="match status" value="1"/>
</dbReference>
<feature type="transmembrane region" description="Helical" evidence="5">
    <location>
        <begin position="379"/>
        <end position="399"/>
    </location>
</feature>
<keyword evidence="2 5" id="KW-0812">Transmembrane</keyword>
<comment type="subcellular location">
    <subcellularLocation>
        <location evidence="1">Cell membrane</location>
        <topology evidence="1">Multi-pass membrane protein</topology>
    </subcellularLocation>
</comment>
<dbReference type="SUPFAM" id="SSF103473">
    <property type="entry name" value="MFS general substrate transporter"/>
    <property type="match status" value="1"/>
</dbReference>
<sequence>MSTLRTPTGAGGLTSARPLTGRILFFAFLGTLFDGAELNLVGYPLSYLADSFHVSTIQIVQVATLQGFASIAGGILCGWLGDLYGRRWTYTGSVLAFGVAALLGGLAPNYFVFLLTRLLAGVGMGGLFGLSFSMFAECWKTRKRGMMGGSIQAMYFVGQILTEGVVYACLVAFGEDRGWRTGYVLIGVATLVIGVASAVLLPESEQWLLYQRELKAGRVPEELRRTKVPLFDVFRGGYALGTILFMALATALFLTTNSLISYLSTFLIKVEKVPLGTASLIVLLGLVVTGITYPLTGILSDVLKRKWAMFASAVFGVLGFGWFLSLVVSGSAKIGTDFWAYPTFWALMMCAGGSGGFGVLGIWMAEFFPTRVRSSGSNLSYYAGRGFGAGLFPLVALSLAGTVPLALALGIVGPVAAAVLAIAAPDKTGRRIEAIE</sequence>
<gene>
    <name evidence="7" type="ORF">SAMN05421837_11723</name>
</gene>
<proteinExistence type="predicted"/>
<dbReference type="EMBL" id="FNUJ01000017">
    <property type="protein sequence ID" value="SEF37957.1"/>
    <property type="molecule type" value="Genomic_DNA"/>
</dbReference>
<keyword evidence="3 5" id="KW-1133">Transmembrane helix</keyword>
<dbReference type="PANTHER" id="PTHR23508:SF10">
    <property type="entry name" value="CARBOXYLIC ACID TRANSPORTER PROTEIN HOMOLOG"/>
    <property type="match status" value="1"/>
</dbReference>
<dbReference type="GO" id="GO:0046943">
    <property type="term" value="F:carboxylic acid transmembrane transporter activity"/>
    <property type="evidence" value="ECO:0007669"/>
    <property type="project" value="TreeGrafter"/>
</dbReference>
<feature type="transmembrane region" description="Helical" evidence="5">
    <location>
        <begin position="23"/>
        <end position="45"/>
    </location>
</feature>
<feature type="transmembrane region" description="Helical" evidence="5">
    <location>
        <begin position="180"/>
        <end position="201"/>
    </location>
</feature>
<dbReference type="Proteomes" id="UP000198878">
    <property type="component" value="Unassembled WGS sequence"/>
</dbReference>
<dbReference type="Pfam" id="PF07690">
    <property type="entry name" value="MFS_1"/>
    <property type="match status" value="1"/>
</dbReference>
<organism evidence="7 8">
    <name type="scientific">Amycolatopsis pretoriensis</name>
    <dbReference type="NCBI Taxonomy" id="218821"/>
    <lineage>
        <taxon>Bacteria</taxon>
        <taxon>Bacillati</taxon>
        <taxon>Actinomycetota</taxon>
        <taxon>Actinomycetes</taxon>
        <taxon>Pseudonocardiales</taxon>
        <taxon>Pseudonocardiaceae</taxon>
        <taxon>Amycolatopsis</taxon>
    </lineage>
</organism>
<feature type="transmembrane region" description="Helical" evidence="5">
    <location>
        <begin position="275"/>
        <end position="295"/>
    </location>
</feature>